<feature type="transmembrane region" description="Helical" evidence="11">
    <location>
        <begin position="449"/>
        <end position="468"/>
    </location>
</feature>
<reference evidence="13" key="1">
    <citation type="journal article" date="2012" name="Nature">
        <title>The oyster genome reveals stress adaptation and complexity of shell formation.</title>
        <authorList>
            <person name="Zhang G."/>
            <person name="Fang X."/>
            <person name="Guo X."/>
            <person name="Li L."/>
            <person name="Luo R."/>
            <person name="Xu F."/>
            <person name="Yang P."/>
            <person name="Zhang L."/>
            <person name="Wang X."/>
            <person name="Qi H."/>
            <person name="Xiong Z."/>
            <person name="Que H."/>
            <person name="Xie Y."/>
            <person name="Holland P.W."/>
            <person name="Paps J."/>
            <person name="Zhu Y."/>
            <person name="Wu F."/>
            <person name="Chen Y."/>
            <person name="Wang J."/>
            <person name="Peng C."/>
            <person name="Meng J."/>
            <person name="Yang L."/>
            <person name="Liu J."/>
            <person name="Wen B."/>
            <person name="Zhang N."/>
            <person name="Huang Z."/>
            <person name="Zhu Q."/>
            <person name="Feng Y."/>
            <person name="Mount A."/>
            <person name="Hedgecock D."/>
            <person name="Xu Z."/>
            <person name="Liu Y."/>
            <person name="Domazet-Loso T."/>
            <person name="Du Y."/>
            <person name="Sun X."/>
            <person name="Zhang S."/>
            <person name="Liu B."/>
            <person name="Cheng P."/>
            <person name="Jiang X."/>
            <person name="Li J."/>
            <person name="Fan D."/>
            <person name="Wang W."/>
            <person name="Fu W."/>
            <person name="Wang T."/>
            <person name="Wang B."/>
            <person name="Zhang J."/>
            <person name="Peng Z."/>
            <person name="Li Y."/>
            <person name="Li N."/>
            <person name="Wang J."/>
            <person name="Chen M."/>
            <person name="He Y."/>
            <person name="Tan F."/>
            <person name="Song X."/>
            <person name="Zheng Q."/>
            <person name="Huang R."/>
            <person name="Yang H."/>
            <person name="Du X."/>
            <person name="Chen L."/>
            <person name="Yang M."/>
            <person name="Gaffney P.M."/>
            <person name="Wang S."/>
            <person name="Luo L."/>
            <person name="She Z."/>
            <person name="Ming Y."/>
            <person name="Huang W."/>
            <person name="Zhang S."/>
            <person name="Huang B."/>
            <person name="Zhang Y."/>
            <person name="Qu T."/>
            <person name="Ni P."/>
            <person name="Miao G."/>
            <person name="Wang J."/>
            <person name="Wang Q."/>
            <person name="Steinberg C.E."/>
            <person name="Wang H."/>
            <person name="Li N."/>
            <person name="Qian L."/>
            <person name="Zhang G."/>
            <person name="Li Y."/>
            <person name="Yang H."/>
            <person name="Liu X."/>
            <person name="Wang J."/>
            <person name="Yin Y."/>
            <person name="Wang J."/>
        </authorList>
    </citation>
    <scope>NUCLEOTIDE SEQUENCE [LARGE SCALE GENOMIC DNA]</scope>
    <source>
        <strain evidence="13">05x7-T-G4-1.051#20</strain>
    </source>
</reference>
<organism evidence="13">
    <name type="scientific">Magallana gigas</name>
    <name type="common">Pacific oyster</name>
    <name type="synonym">Crassostrea gigas</name>
    <dbReference type="NCBI Taxonomy" id="29159"/>
    <lineage>
        <taxon>Eukaryota</taxon>
        <taxon>Metazoa</taxon>
        <taxon>Spiralia</taxon>
        <taxon>Lophotrochozoa</taxon>
        <taxon>Mollusca</taxon>
        <taxon>Bivalvia</taxon>
        <taxon>Autobranchia</taxon>
        <taxon>Pteriomorphia</taxon>
        <taxon>Ostreida</taxon>
        <taxon>Ostreoidea</taxon>
        <taxon>Ostreidae</taxon>
        <taxon>Magallana</taxon>
    </lineage>
</organism>
<comment type="similarity">
    <text evidence="9">Belongs to the G-protein coupled receptor 1 family.</text>
</comment>
<evidence type="ECO:0000256" key="10">
    <source>
        <dbReference type="SAM" id="MobiDB-lite"/>
    </source>
</evidence>
<evidence type="ECO:0000256" key="2">
    <source>
        <dbReference type="ARBA" id="ARBA00022475"/>
    </source>
</evidence>
<feature type="transmembrane region" description="Helical" evidence="11">
    <location>
        <begin position="78"/>
        <end position="102"/>
    </location>
</feature>
<dbReference type="PROSITE" id="PS50262">
    <property type="entry name" value="G_PROTEIN_RECEP_F1_2"/>
    <property type="match status" value="1"/>
</dbReference>
<name>K1QGB7_MAGGI</name>
<dbReference type="InterPro" id="IPR000276">
    <property type="entry name" value="GPCR_Rhodpsn"/>
</dbReference>
<dbReference type="InterPro" id="IPR017452">
    <property type="entry name" value="GPCR_Rhodpsn_7TM"/>
</dbReference>
<proteinExistence type="inferred from homology"/>
<dbReference type="PROSITE" id="PS00237">
    <property type="entry name" value="G_PROTEIN_RECEP_F1_1"/>
    <property type="match status" value="1"/>
</dbReference>
<feature type="domain" description="G-protein coupled receptors family 1 profile" evidence="12">
    <location>
        <begin position="94"/>
        <end position="473"/>
    </location>
</feature>
<feature type="transmembrane region" description="Helical" evidence="11">
    <location>
        <begin position="418"/>
        <end position="437"/>
    </location>
</feature>
<dbReference type="PANTHER" id="PTHR24230:SF158">
    <property type="entry name" value="G-PROTEIN COUPLED RECEPTORS FAMILY 1 PROFILE DOMAIN-CONTAINING PROTEIN"/>
    <property type="match status" value="1"/>
</dbReference>
<evidence type="ECO:0000256" key="6">
    <source>
        <dbReference type="ARBA" id="ARBA00023136"/>
    </source>
</evidence>
<evidence type="ECO:0000256" key="1">
    <source>
        <dbReference type="ARBA" id="ARBA00004651"/>
    </source>
</evidence>
<keyword evidence="8 9" id="KW-0807">Transducer</keyword>
<evidence type="ECO:0000256" key="9">
    <source>
        <dbReference type="RuleBase" id="RU000688"/>
    </source>
</evidence>
<feature type="region of interest" description="Disordered" evidence="10">
    <location>
        <begin position="377"/>
        <end position="409"/>
    </location>
</feature>
<feature type="transmembrane region" description="Helical" evidence="11">
    <location>
        <begin position="193"/>
        <end position="216"/>
    </location>
</feature>
<feature type="transmembrane region" description="Helical" evidence="11">
    <location>
        <begin position="279"/>
        <end position="302"/>
    </location>
</feature>
<feature type="region of interest" description="Disordered" evidence="10">
    <location>
        <begin position="308"/>
        <end position="348"/>
    </location>
</feature>
<feature type="transmembrane region" description="Helical" evidence="11">
    <location>
        <begin position="151"/>
        <end position="172"/>
    </location>
</feature>
<evidence type="ECO:0000256" key="11">
    <source>
        <dbReference type="SAM" id="Phobius"/>
    </source>
</evidence>
<dbReference type="SUPFAM" id="SSF81321">
    <property type="entry name" value="Family A G protein-coupled receptor-like"/>
    <property type="match status" value="1"/>
</dbReference>
<evidence type="ECO:0000256" key="7">
    <source>
        <dbReference type="ARBA" id="ARBA00023170"/>
    </source>
</evidence>
<evidence type="ECO:0000256" key="8">
    <source>
        <dbReference type="ARBA" id="ARBA00023224"/>
    </source>
</evidence>
<dbReference type="HOGENOM" id="CLU_035647_2_0_1"/>
<evidence type="ECO:0000259" key="12">
    <source>
        <dbReference type="PROSITE" id="PS50262"/>
    </source>
</evidence>
<dbReference type="Gene3D" id="1.20.1070.10">
    <property type="entry name" value="Rhodopsin 7-helix transmembrane proteins"/>
    <property type="match status" value="1"/>
</dbReference>
<dbReference type="SMART" id="SM01381">
    <property type="entry name" value="7TM_GPCR_Srsx"/>
    <property type="match status" value="1"/>
</dbReference>
<dbReference type="InParanoid" id="K1QGB7"/>
<dbReference type="CDD" id="cd00637">
    <property type="entry name" value="7tm_classA_rhodopsin-like"/>
    <property type="match status" value="1"/>
</dbReference>
<dbReference type="GO" id="GO:0005886">
    <property type="term" value="C:plasma membrane"/>
    <property type="evidence" value="ECO:0007669"/>
    <property type="project" value="UniProtKB-SubCell"/>
</dbReference>
<gene>
    <name evidence="13" type="ORF">CGI_10024330</name>
</gene>
<keyword evidence="6 11" id="KW-0472">Membrane</keyword>
<dbReference type="GO" id="GO:0008528">
    <property type="term" value="F:G protein-coupled peptide receptor activity"/>
    <property type="evidence" value="ECO:0007669"/>
    <property type="project" value="TreeGrafter"/>
</dbReference>
<evidence type="ECO:0000313" key="13">
    <source>
        <dbReference type="EMBL" id="EKC35922.1"/>
    </source>
</evidence>
<dbReference type="Pfam" id="PF00001">
    <property type="entry name" value="7tm_1"/>
    <property type="match status" value="2"/>
</dbReference>
<keyword evidence="4 11" id="KW-1133">Transmembrane helix</keyword>
<comment type="subcellular location">
    <subcellularLocation>
        <location evidence="1">Cell membrane</location>
        <topology evidence="1">Multi-pass membrane protein</topology>
    </subcellularLocation>
</comment>
<evidence type="ECO:0000256" key="4">
    <source>
        <dbReference type="ARBA" id="ARBA00022989"/>
    </source>
</evidence>
<evidence type="ECO:0000256" key="5">
    <source>
        <dbReference type="ARBA" id="ARBA00023040"/>
    </source>
</evidence>
<keyword evidence="2" id="KW-1003">Cell membrane</keyword>
<protein>
    <submittedName>
        <fullName evidence="13">D(2) dopamine receptor</fullName>
    </submittedName>
</protein>
<dbReference type="GO" id="GO:0007218">
    <property type="term" value="P:neuropeptide signaling pathway"/>
    <property type="evidence" value="ECO:0007669"/>
    <property type="project" value="TreeGrafter"/>
</dbReference>
<keyword evidence="3 9" id="KW-0812">Transmembrane</keyword>
<keyword evidence="5 9" id="KW-0297">G-protein coupled receptor</keyword>
<evidence type="ECO:0000256" key="3">
    <source>
        <dbReference type="ARBA" id="ARBA00022692"/>
    </source>
</evidence>
<dbReference type="EMBL" id="JH816636">
    <property type="protein sequence ID" value="EKC35922.1"/>
    <property type="molecule type" value="Genomic_DNA"/>
</dbReference>
<sequence>MQAELVSSNGISGPEDQLHRQDVYPKGFVLIFDREGWDRGTADLYLKMNDTLCAAHDEIIHCTEDDGRPGCPLKTSDVVVISMLAVFSVVGIYGNGIVIFVYTKKKDKLTSSVFILALAVYDFLTSSVIMPYTATMIYLRFMILYDPLCKIYMFLITFSVPLSAFLMVAIAVDRYLCICHPFLHLMTKNRARAVIGILSAFAGLLGVLSCLAYSVYQYRDPFPNEDNCTISTDSSISNATLSTTAYPPKPVVLLPKYNGQCDYPGTIVTMEYLTTWQKIYSSFYLIPLIIVLILYVIIYHSVTRRRSKRRKQKALNNVSLKTSLKEPQKPTHPSPASSYTVLSSNDNNENNKEHVALQVEMYGNGVHSLAVDRASESMPLQPQHKHRTNGDENHHPHHEHSHHHHHLRDHDTIANIKTALMLFIVAVVFIIAFFPAWLMALGAIPHNSIVFYMYFVYNITNPIIYAFMNPTFRSDVKKICH</sequence>
<dbReference type="PANTHER" id="PTHR24230">
    <property type="entry name" value="G-PROTEIN COUPLED RECEPTOR"/>
    <property type="match status" value="1"/>
</dbReference>
<feature type="compositionally biased region" description="Basic residues" evidence="10">
    <location>
        <begin position="395"/>
        <end position="407"/>
    </location>
</feature>
<feature type="compositionally biased region" description="Polar residues" evidence="10">
    <location>
        <begin position="334"/>
        <end position="348"/>
    </location>
</feature>
<accession>K1QGB7</accession>
<feature type="transmembrane region" description="Helical" evidence="11">
    <location>
        <begin position="114"/>
        <end position="139"/>
    </location>
</feature>
<dbReference type="AlphaFoldDB" id="K1QGB7"/>
<dbReference type="PRINTS" id="PR00237">
    <property type="entry name" value="GPCRRHODOPSN"/>
</dbReference>
<keyword evidence="7 9" id="KW-0675">Receptor</keyword>